<dbReference type="eggNOG" id="ENOG50312HH">
    <property type="taxonomic scope" value="Bacteria"/>
</dbReference>
<keyword evidence="1" id="KW-0614">Plasmid</keyword>
<dbReference type="Proteomes" id="UP000028186">
    <property type="component" value="Plasmid pHAMBI1141a"/>
</dbReference>
<gene>
    <name evidence="1" type="ORF">RG1141_PA08650</name>
</gene>
<name>A0A068TGW9_NEOGA</name>
<reference evidence="2" key="1">
    <citation type="journal article" date="2014" name="BMC Genomics">
        <title>Genome sequencing of two Neorhizobium galegae strains reveals a noeT gene responsible for the unusual acetylation of the nodulation factors.</title>
        <authorList>
            <person name="Osterman J."/>
            <person name="Marsh J."/>
            <person name="Laine P.K."/>
            <person name="Zeng Z."/>
            <person name="Alatalo E."/>
            <person name="Sullivan J.T."/>
            <person name="Young J.P."/>
            <person name="Thomas-Oates J."/>
            <person name="Paulin L."/>
            <person name="Lindstrom K."/>
        </authorList>
    </citation>
    <scope>NUCLEOTIDE SEQUENCE [LARGE SCALE GENOMIC DNA]</scope>
    <source>
        <strain evidence="2">HAMBI 1141</strain>
        <plasmid evidence="2">II</plasmid>
    </source>
</reference>
<proteinExistence type="predicted"/>
<organism evidence="1 2">
    <name type="scientific">Neorhizobium galegae bv. officinalis bv. officinalis str. HAMBI 1141</name>
    <dbReference type="NCBI Taxonomy" id="1028801"/>
    <lineage>
        <taxon>Bacteria</taxon>
        <taxon>Pseudomonadati</taxon>
        <taxon>Pseudomonadota</taxon>
        <taxon>Alphaproteobacteria</taxon>
        <taxon>Hyphomicrobiales</taxon>
        <taxon>Rhizobiaceae</taxon>
        <taxon>Rhizobium/Agrobacterium group</taxon>
        <taxon>Neorhizobium</taxon>
    </lineage>
</organism>
<dbReference type="RefSeq" id="WP_040124872.1">
    <property type="nucleotide sequence ID" value="NZ_HG938356.1"/>
</dbReference>
<dbReference type="KEGG" id="ngl:RG1141_PA08650"/>
<protein>
    <submittedName>
        <fullName evidence="1">Uncharacterized protein</fullName>
    </submittedName>
</protein>
<dbReference type="EMBL" id="HG938356">
    <property type="protein sequence ID" value="CDN57697.1"/>
    <property type="molecule type" value="Genomic_DNA"/>
</dbReference>
<evidence type="ECO:0000313" key="1">
    <source>
        <dbReference type="EMBL" id="CDN57697.1"/>
    </source>
</evidence>
<dbReference type="PATRIC" id="fig|1028801.3.peg.5464"/>
<accession>A0A068TGW9</accession>
<geneLocation type="plasmid" evidence="2">
    <name>II</name>
</geneLocation>
<sequence>MTISSKNFEFLLQGSMRLLTAKQWNIAQTPVHHADAPAQDIIPGDQFAIYTDGDHSTYSVYAAEAWTKNGAPQTSRRLTRLDTRYQTPLWLSSCQIDWLCSVGRLRPVHLEPRKHSEVVLPGSAMSLTAYQVGKAHWMLEYTTTTISCAGTAVGQA</sequence>
<dbReference type="AlphaFoldDB" id="A0A068TGW9"/>
<evidence type="ECO:0000313" key="2">
    <source>
        <dbReference type="Proteomes" id="UP000028186"/>
    </source>
</evidence>
<dbReference type="HOGENOM" id="CLU_1684709_0_0_5"/>